<accession>A0ABR7HD19</accession>
<protein>
    <recommendedName>
        <fullName evidence="1">DUF3597 domain-containing protein</fullName>
    </recommendedName>
</protein>
<reference evidence="2 3" key="1">
    <citation type="submission" date="2020-08" db="EMBL/GenBank/DDBJ databases">
        <title>Genome public.</title>
        <authorList>
            <person name="Liu C."/>
            <person name="Sun Q."/>
        </authorList>
    </citation>
    <scope>NUCLEOTIDE SEQUENCE [LARGE SCALE GENOMIC DNA]</scope>
    <source>
        <strain evidence="2 3">NSJ-66</strain>
    </source>
</reference>
<sequence length="381" mass="41292">MRNSFALEGSGSGRNSRIIEVVRRLEGEISLNTEGADQSGLYGHTIIIQTGDVTISSEELDCEFDIPFDDDTEADEAEIIVYNLSDTTVQNIKTGEKITVTAGYGSDTGIIFSGYISKPKTYYSGVDRVTEIHALDSNERKEKEIKSISYAKGTPASRILQDLVNMVGLPVAVFTLKRDYVYKDKATVDGGLMENIRKYAKVCGVSAYICKGQIYVRPIIDGDGLDFTLSADSGLLELSEFEEESTTEDFTDTVHGYEITMLLQHRVTTASLIKVNSKNISGSYRVREGNHTYDGTNFLTKVKAVECPPAPPASETEQKAEGLPDLSGYGGVSIVDGLKSAGADSSYAYRKTLAEKLGIAGYSGTAAQNLELLRKLGAKVG</sequence>
<feature type="domain" description="DUF3597" evidence="1">
    <location>
        <begin position="332"/>
        <end position="376"/>
    </location>
</feature>
<dbReference type="Proteomes" id="UP000634672">
    <property type="component" value="Unassembled WGS sequence"/>
</dbReference>
<name>A0ABR7HD19_9FIRM</name>
<dbReference type="EMBL" id="JACOPB010000014">
    <property type="protein sequence ID" value="MBC5711006.1"/>
    <property type="molecule type" value="Genomic_DNA"/>
</dbReference>
<dbReference type="SUPFAM" id="SSF69279">
    <property type="entry name" value="Phage tail proteins"/>
    <property type="match status" value="1"/>
</dbReference>
<dbReference type="NCBIfam" id="NF047561">
    <property type="entry name" value="orf58_phage_fam"/>
    <property type="match status" value="1"/>
</dbReference>
<dbReference type="InterPro" id="IPR022016">
    <property type="entry name" value="DUF3597"/>
</dbReference>
<evidence type="ECO:0000313" key="2">
    <source>
        <dbReference type="EMBL" id="MBC5711006.1"/>
    </source>
</evidence>
<comment type="caution">
    <text evidence="2">The sequence shown here is derived from an EMBL/GenBank/DDBJ whole genome shotgun (WGS) entry which is preliminary data.</text>
</comment>
<proteinExistence type="predicted"/>
<keyword evidence="3" id="KW-1185">Reference proteome</keyword>
<evidence type="ECO:0000259" key="1">
    <source>
        <dbReference type="Pfam" id="PF12200"/>
    </source>
</evidence>
<gene>
    <name evidence="2" type="ORF">H8S75_24005</name>
</gene>
<dbReference type="InterPro" id="IPR054496">
    <property type="entry name" value="E217_GP41"/>
</dbReference>
<evidence type="ECO:0000313" key="3">
    <source>
        <dbReference type="Proteomes" id="UP000634672"/>
    </source>
</evidence>
<dbReference type="RefSeq" id="WP_187023701.1">
    <property type="nucleotide sequence ID" value="NZ_JACOPB010000014.1"/>
</dbReference>
<dbReference type="Pfam" id="PF22759">
    <property type="entry name" value="E217_GP41"/>
    <property type="match status" value="1"/>
</dbReference>
<dbReference type="SUPFAM" id="SSF158634">
    <property type="entry name" value="RPA2825-like"/>
    <property type="match status" value="1"/>
</dbReference>
<organism evidence="2 3">
    <name type="scientific">Hungatella hominis</name>
    <dbReference type="NCBI Taxonomy" id="2763050"/>
    <lineage>
        <taxon>Bacteria</taxon>
        <taxon>Bacillati</taxon>
        <taxon>Bacillota</taxon>
        <taxon>Clostridia</taxon>
        <taxon>Lachnospirales</taxon>
        <taxon>Lachnospiraceae</taxon>
        <taxon>Hungatella</taxon>
    </lineage>
</organism>
<dbReference type="Pfam" id="PF12200">
    <property type="entry name" value="DUF3597"/>
    <property type="match status" value="1"/>
</dbReference>